<organism evidence="2 3">
    <name type="scientific">Clavelina lepadiformis</name>
    <name type="common">Light-bulb sea squirt</name>
    <name type="synonym">Ascidia lepadiformis</name>
    <dbReference type="NCBI Taxonomy" id="159417"/>
    <lineage>
        <taxon>Eukaryota</taxon>
        <taxon>Metazoa</taxon>
        <taxon>Chordata</taxon>
        <taxon>Tunicata</taxon>
        <taxon>Ascidiacea</taxon>
        <taxon>Aplousobranchia</taxon>
        <taxon>Clavelinidae</taxon>
        <taxon>Clavelina</taxon>
    </lineage>
</organism>
<name>A0ABP0G9U4_CLALP</name>
<protein>
    <recommendedName>
        <fullName evidence="1">Hydantoinase B/oxoprolinase domain-containing protein</fullName>
    </recommendedName>
</protein>
<evidence type="ECO:0000313" key="2">
    <source>
        <dbReference type="EMBL" id="CAK8687616.1"/>
    </source>
</evidence>
<keyword evidence="3" id="KW-1185">Reference proteome</keyword>
<dbReference type="InterPro" id="IPR045079">
    <property type="entry name" value="Oxoprolinase-like"/>
</dbReference>
<evidence type="ECO:0000259" key="1">
    <source>
        <dbReference type="Pfam" id="PF02538"/>
    </source>
</evidence>
<reference evidence="2 3" key="1">
    <citation type="submission" date="2024-02" db="EMBL/GenBank/DDBJ databases">
        <authorList>
            <person name="Daric V."/>
            <person name="Darras S."/>
        </authorList>
    </citation>
    <scope>NUCLEOTIDE SEQUENCE [LARGE SCALE GENOMIC DNA]</scope>
</reference>
<gene>
    <name evidence="2" type="ORF">CVLEPA_LOCUS19683</name>
</gene>
<dbReference type="PANTHER" id="PTHR11365">
    <property type="entry name" value="5-OXOPROLINASE RELATED"/>
    <property type="match status" value="1"/>
</dbReference>
<dbReference type="Proteomes" id="UP001642483">
    <property type="component" value="Unassembled WGS sequence"/>
</dbReference>
<accession>A0ABP0G9U4</accession>
<feature type="domain" description="Hydantoinase B/oxoprolinase" evidence="1">
    <location>
        <begin position="125"/>
        <end position="300"/>
    </location>
</feature>
<sequence length="305" mass="33810">MWQEVEFEAISKLPFSEEDEAKKIAQLDVVPVSHIDEPGTTSSCATEPAGTEMGYYLDISNSGFHGPGEFPSCNGNCNLHGNLADLKALVVANQKVSVFVTSQLYQSQIFQRSFLFRVSTLSWNISSWGLEVVQAYMAHIQHHAEVAIRNLLRDVSMTTDVVLRASDKMDDGSVINLRVEIDLQEGNATSDFEGTSLMVINKLNAPREISNFAIIYCLRCMLGYDVPLNQGCLPPIHVHILKWSLLEPGDEVAIVCSNLVTSQRIVDVIMNAFKVCTTSQGCMNNTTFGDESFDYYETVAAELEH</sequence>
<dbReference type="EMBL" id="CAWYQH010000104">
    <property type="protein sequence ID" value="CAK8687616.1"/>
    <property type="molecule type" value="Genomic_DNA"/>
</dbReference>
<evidence type="ECO:0000313" key="3">
    <source>
        <dbReference type="Proteomes" id="UP001642483"/>
    </source>
</evidence>
<proteinExistence type="predicted"/>
<dbReference type="Pfam" id="PF02538">
    <property type="entry name" value="Hydantoinase_B"/>
    <property type="match status" value="1"/>
</dbReference>
<dbReference type="PANTHER" id="PTHR11365:SF2">
    <property type="entry name" value="5-OXOPROLINASE"/>
    <property type="match status" value="1"/>
</dbReference>
<comment type="caution">
    <text evidence="2">The sequence shown here is derived from an EMBL/GenBank/DDBJ whole genome shotgun (WGS) entry which is preliminary data.</text>
</comment>
<dbReference type="InterPro" id="IPR003692">
    <property type="entry name" value="Hydantoinase_B"/>
</dbReference>